<evidence type="ECO:0000313" key="11">
    <source>
        <dbReference type="EMBL" id="PNV64215.1"/>
    </source>
</evidence>
<dbReference type="Pfam" id="PF13247">
    <property type="entry name" value="Fer4_11"/>
    <property type="match status" value="1"/>
</dbReference>
<comment type="function">
    <text evidence="2">Electron transfer subunit of the terminal reductase during anaerobic growth on various sulfoxide and N-oxide compounds.</text>
</comment>
<dbReference type="NCBIfam" id="TIGR02951">
    <property type="entry name" value="DMSO_dmsB"/>
    <property type="match status" value="1"/>
</dbReference>
<dbReference type="Proteomes" id="UP000236488">
    <property type="component" value="Unassembled WGS sequence"/>
</dbReference>
<keyword evidence="5" id="KW-0479">Metal-binding</keyword>
<dbReference type="InterPro" id="IPR014297">
    <property type="entry name" value="DMSO_DmsB"/>
</dbReference>
<dbReference type="InterPro" id="IPR050954">
    <property type="entry name" value="ET_IronSulfur_Cluster-Binding"/>
</dbReference>
<dbReference type="InterPro" id="IPR017896">
    <property type="entry name" value="4Fe4S_Fe-S-bd"/>
</dbReference>
<dbReference type="CDD" id="cd16371">
    <property type="entry name" value="DMSOR_beta_like"/>
    <property type="match status" value="1"/>
</dbReference>
<comment type="caution">
    <text evidence="11">The sequence shown here is derived from an EMBL/GenBank/DDBJ whole genome shotgun (WGS) entry which is preliminary data.</text>
</comment>
<evidence type="ECO:0000256" key="9">
    <source>
        <dbReference type="ARBA" id="ARBA00023014"/>
    </source>
</evidence>
<dbReference type="InterPro" id="IPR000813">
    <property type="entry name" value="7Fe_ferredoxin"/>
</dbReference>
<feature type="domain" description="4Fe-4S ferredoxin-type" evidence="10">
    <location>
        <begin position="59"/>
        <end position="89"/>
    </location>
</feature>
<proteinExistence type="predicted"/>
<dbReference type="RefSeq" id="WP_103263356.1">
    <property type="nucleotide sequence ID" value="NZ_PPEL01000141.1"/>
</dbReference>
<evidence type="ECO:0000256" key="3">
    <source>
        <dbReference type="ARBA" id="ARBA00022448"/>
    </source>
</evidence>
<evidence type="ECO:0000256" key="2">
    <source>
        <dbReference type="ARBA" id="ARBA00003584"/>
    </source>
</evidence>
<evidence type="ECO:0000256" key="5">
    <source>
        <dbReference type="ARBA" id="ARBA00022723"/>
    </source>
</evidence>
<dbReference type="PROSITE" id="PS00198">
    <property type="entry name" value="4FE4S_FER_1"/>
    <property type="match status" value="1"/>
</dbReference>
<evidence type="ECO:0000256" key="8">
    <source>
        <dbReference type="ARBA" id="ARBA00023004"/>
    </source>
</evidence>
<dbReference type="PRINTS" id="PR00354">
    <property type="entry name" value="7FE8SFRDOXIN"/>
</dbReference>
<gene>
    <name evidence="11" type="primary">dmsB</name>
    <name evidence="11" type="ORF">C2L80_13160</name>
</gene>
<dbReference type="PANTHER" id="PTHR43177:SF5">
    <property type="entry name" value="ANAEROBIC DIMETHYL SULFOXIDE REDUCTASE CHAIN B-RELATED"/>
    <property type="match status" value="1"/>
</dbReference>
<dbReference type="GO" id="GO:0046872">
    <property type="term" value="F:metal ion binding"/>
    <property type="evidence" value="ECO:0007669"/>
    <property type="project" value="UniProtKB-KW"/>
</dbReference>
<evidence type="ECO:0000256" key="6">
    <source>
        <dbReference type="ARBA" id="ARBA00022737"/>
    </source>
</evidence>
<evidence type="ECO:0000256" key="1">
    <source>
        <dbReference type="ARBA" id="ARBA00001966"/>
    </source>
</evidence>
<dbReference type="PANTHER" id="PTHR43177">
    <property type="entry name" value="PROTEIN NRFC"/>
    <property type="match status" value="1"/>
</dbReference>
<evidence type="ECO:0000313" key="12">
    <source>
        <dbReference type="Proteomes" id="UP000236488"/>
    </source>
</evidence>
<evidence type="ECO:0000259" key="10">
    <source>
        <dbReference type="PROSITE" id="PS51379"/>
    </source>
</evidence>
<keyword evidence="4" id="KW-0004">4Fe-4S</keyword>
<accession>A0A2K2U1M6</accession>
<dbReference type="EMBL" id="PPEL01000141">
    <property type="protein sequence ID" value="PNV64215.1"/>
    <property type="molecule type" value="Genomic_DNA"/>
</dbReference>
<evidence type="ECO:0000256" key="4">
    <source>
        <dbReference type="ARBA" id="ARBA00022485"/>
    </source>
</evidence>
<reference evidence="11 12" key="1">
    <citation type="journal article" date="2018" name="Int. J. Syst. Evol. Microbiol.">
        <title>Rubneribacter badeniensis gen. nov., sp. nov. and Enteroscipio rubneri gen. nov., sp. nov., new members of the Eggerthellaceae isolated from human faeces.</title>
        <authorList>
            <person name="Danylec N."/>
            <person name="Gobl A."/>
            <person name="Stoll D.A."/>
            <person name="Hetzer B."/>
            <person name="Kulling S.E."/>
            <person name="Huch M."/>
        </authorList>
    </citation>
    <scope>NUCLEOTIDE SEQUENCE [LARGE SCALE GENOMIC DNA]</scope>
    <source>
        <strain evidence="11 12">ResAG-85</strain>
    </source>
</reference>
<keyword evidence="12" id="KW-1185">Reference proteome</keyword>
<dbReference type="PROSITE" id="PS51379">
    <property type="entry name" value="4FE4S_FER_2"/>
    <property type="match status" value="3"/>
</dbReference>
<sequence>MTQYAFYFDGTRCTGCKTCEFACKDYYDLSTEFQYRKVYECAGGTTEKNSDGYIETTCFAYYVSMSCNHCDDPSCVEVCPTGAMHKDAETGLVSVDADKCVGCGYCHMACPYNAPKVDREKGHSVKCDGCAERVAAGERPICVRACPARALDFGTVEEMSKLGERGNIAPLPEPSYTNPNLYIKPSADALPAGHEDGKVVNPLEVM</sequence>
<keyword evidence="6" id="KW-0677">Repeat</keyword>
<dbReference type="InterPro" id="IPR017900">
    <property type="entry name" value="4Fe4S_Fe_S_CS"/>
</dbReference>
<evidence type="ECO:0000256" key="7">
    <source>
        <dbReference type="ARBA" id="ARBA00022982"/>
    </source>
</evidence>
<dbReference type="AlphaFoldDB" id="A0A2K2U1M6"/>
<protein>
    <submittedName>
        <fullName evidence="11">Dimethylsulfoxide reductase, chain B</fullName>
    </submittedName>
</protein>
<dbReference type="Gene3D" id="3.30.70.20">
    <property type="match status" value="2"/>
</dbReference>
<keyword evidence="7" id="KW-0249">Electron transport</keyword>
<dbReference type="SUPFAM" id="SSF54862">
    <property type="entry name" value="4Fe-4S ferredoxins"/>
    <property type="match status" value="1"/>
</dbReference>
<feature type="domain" description="4Fe-4S ferredoxin-type" evidence="10">
    <location>
        <begin position="4"/>
        <end position="32"/>
    </location>
</feature>
<dbReference type="GO" id="GO:0051539">
    <property type="term" value="F:4 iron, 4 sulfur cluster binding"/>
    <property type="evidence" value="ECO:0007669"/>
    <property type="project" value="UniProtKB-KW"/>
</dbReference>
<name>A0A2K2U1M6_9ACTN</name>
<feature type="domain" description="4Fe-4S ferredoxin-type" evidence="10">
    <location>
        <begin position="91"/>
        <end position="120"/>
    </location>
</feature>
<keyword evidence="8" id="KW-0408">Iron</keyword>
<comment type="cofactor">
    <cofactor evidence="1">
        <name>[4Fe-4S] cluster</name>
        <dbReference type="ChEBI" id="CHEBI:49883"/>
    </cofactor>
</comment>
<dbReference type="GO" id="GO:0009055">
    <property type="term" value="F:electron transfer activity"/>
    <property type="evidence" value="ECO:0007669"/>
    <property type="project" value="InterPro"/>
</dbReference>
<organism evidence="11 12">
    <name type="scientific">Rubneribacter badeniensis</name>
    <dbReference type="NCBI Taxonomy" id="2070688"/>
    <lineage>
        <taxon>Bacteria</taxon>
        <taxon>Bacillati</taxon>
        <taxon>Actinomycetota</taxon>
        <taxon>Coriobacteriia</taxon>
        <taxon>Eggerthellales</taxon>
        <taxon>Eggerthellaceae</taxon>
        <taxon>Rubneribacter</taxon>
    </lineage>
</organism>
<keyword evidence="3" id="KW-0813">Transport</keyword>
<keyword evidence="9" id="KW-0411">Iron-sulfur</keyword>